<dbReference type="GO" id="GO:0004663">
    <property type="term" value="F:Rab geranylgeranyltransferase activity"/>
    <property type="evidence" value="ECO:0007669"/>
    <property type="project" value="UniProtKB-UniRule"/>
</dbReference>
<dbReference type="InterPro" id="IPR001611">
    <property type="entry name" value="Leu-rich_rpt"/>
</dbReference>
<evidence type="ECO:0000256" key="3">
    <source>
        <dbReference type="ARBA" id="ARBA00022679"/>
    </source>
</evidence>
<keyword evidence="9" id="KW-1185">Reference proteome</keyword>
<evidence type="ECO:0000313" key="8">
    <source>
        <dbReference type="EMBL" id="KAJ3255385.1"/>
    </source>
</evidence>
<dbReference type="InterPro" id="IPR032675">
    <property type="entry name" value="LRR_dom_sf"/>
</dbReference>
<gene>
    <name evidence="8" type="ORF">HK103_006304</name>
</gene>
<proteinExistence type="inferred from homology"/>
<dbReference type="Gene3D" id="3.80.10.10">
    <property type="entry name" value="Ribonuclease Inhibitor"/>
    <property type="match status" value="1"/>
</dbReference>
<dbReference type="PROSITE" id="PS51147">
    <property type="entry name" value="PFTA"/>
    <property type="match status" value="4"/>
</dbReference>
<reference evidence="8" key="1">
    <citation type="submission" date="2020-05" db="EMBL/GenBank/DDBJ databases">
        <title>Phylogenomic resolution of chytrid fungi.</title>
        <authorList>
            <person name="Stajich J.E."/>
            <person name="Amses K."/>
            <person name="Simmons R."/>
            <person name="Seto K."/>
            <person name="Myers J."/>
            <person name="Bonds A."/>
            <person name="Quandt C.A."/>
            <person name="Barry K."/>
            <person name="Liu P."/>
            <person name="Grigoriev I."/>
            <person name="Longcore J.E."/>
            <person name="James T.Y."/>
        </authorList>
    </citation>
    <scope>NUCLEOTIDE SEQUENCE</scope>
    <source>
        <strain evidence="8">PLAUS21</strain>
    </source>
</reference>
<keyword evidence="4" id="KW-0677">Repeat</keyword>
<keyword evidence="3 6" id="KW-0808">Transferase</keyword>
<evidence type="ECO:0000256" key="1">
    <source>
        <dbReference type="ARBA" id="ARBA00006734"/>
    </source>
</evidence>
<protein>
    <recommendedName>
        <fullName evidence="6">Geranylgeranyl transferase type-2 subunit alpha</fullName>
        <ecNumber evidence="6">2.5.1.60</ecNumber>
    </recommendedName>
    <alternativeName>
        <fullName evidence="6">Geranylgeranyl transferase type II subunit alpha</fullName>
    </alternativeName>
</protein>
<dbReference type="InterPro" id="IPR002088">
    <property type="entry name" value="Prenyl_trans_a"/>
</dbReference>
<evidence type="ECO:0000256" key="5">
    <source>
        <dbReference type="ARBA" id="ARBA00047658"/>
    </source>
</evidence>
<dbReference type="PROSITE" id="PS51450">
    <property type="entry name" value="LRR"/>
    <property type="match status" value="1"/>
</dbReference>
<dbReference type="SUPFAM" id="SSF52058">
    <property type="entry name" value="L domain-like"/>
    <property type="match status" value="1"/>
</dbReference>
<keyword evidence="2 6" id="KW-0637">Prenyltransferase</keyword>
<dbReference type="GO" id="GO:0097354">
    <property type="term" value="P:prenylation"/>
    <property type="evidence" value="ECO:0007669"/>
    <property type="project" value="UniProtKB-UniRule"/>
</dbReference>
<comment type="catalytic activity">
    <reaction evidence="5 6">
        <text>geranylgeranyl diphosphate + L-cysteinyl-[protein] = S-geranylgeranyl-L-cysteinyl-[protein] + diphosphate</text>
        <dbReference type="Rhea" id="RHEA:21240"/>
        <dbReference type="Rhea" id="RHEA-COMP:10131"/>
        <dbReference type="Rhea" id="RHEA-COMP:11537"/>
        <dbReference type="ChEBI" id="CHEBI:29950"/>
        <dbReference type="ChEBI" id="CHEBI:33019"/>
        <dbReference type="ChEBI" id="CHEBI:57533"/>
        <dbReference type="ChEBI" id="CHEBI:86021"/>
        <dbReference type="EC" id="2.5.1.60"/>
    </reaction>
</comment>
<dbReference type="SUPFAM" id="SSF48439">
    <property type="entry name" value="Protein prenylyltransferase"/>
    <property type="match status" value="1"/>
</dbReference>
<evidence type="ECO:0000256" key="4">
    <source>
        <dbReference type="ARBA" id="ARBA00022737"/>
    </source>
</evidence>
<comment type="caution">
    <text evidence="8">The sequence shown here is derived from an EMBL/GenBank/DDBJ whole genome shotgun (WGS) entry which is preliminary data.</text>
</comment>
<comment type="similarity">
    <text evidence="1 6">Belongs to the protein prenyltransferase subunit alpha family.</text>
</comment>
<feature type="region of interest" description="Disordered" evidence="7">
    <location>
        <begin position="1"/>
        <end position="21"/>
    </location>
</feature>
<dbReference type="Gene3D" id="1.25.40.120">
    <property type="entry name" value="Protein prenylyltransferase"/>
    <property type="match status" value="2"/>
</dbReference>
<dbReference type="PANTHER" id="PTHR11129">
    <property type="entry name" value="PROTEIN FARNESYLTRANSFERASE ALPHA SUBUNIT/RAB GERANYLGERANYL TRANSFERASE ALPHA SUBUNIT"/>
    <property type="match status" value="1"/>
</dbReference>
<dbReference type="Proteomes" id="UP001210925">
    <property type="component" value="Unassembled WGS sequence"/>
</dbReference>
<dbReference type="EC" id="2.5.1.60" evidence="6"/>
<dbReference type="AlphaFoldDB" id="A0AAD5UH23"/>
<feature type="compositionally biased region" description="Basic and acidic residues" evidence="7">
    <location>
        <begin position="9"/>
        <end position="21"/>
    </location>
</feature>
<evidence type="ECO:0000313" key="9">
    <source>
        <dbReference type="Proteomes" id="UP001210925"/>
    </source>
</evidence>
<evidence type="ECO:0000256" key="7">
    <source>
        <dbReference type="SAM" id="MobiDB-lite"/>
    </source>
</evidence>
<sequence length="472" mass="55581">MSSSGLHGQKREHQTEEQKRIKFEAEKEQIKEYNDLDLLLLQNRKDREHTDEALVRTTKMLSINPEYYSIWNYRREILSSLFQNMDSEERQAILKQDISLIDSLLLRAPKSYWVWNHRRWVLDNMPVKQYDKELKIINYMLDLDSRNFHGWDYRRYIIGMNVSTPEKEFEYTNLKIKQNFSNYSAWHYRSKIMPLVFKGEELKAQIKQDIELVRDAMVKMKEGVKISNRLYICSDLQILQLDKNQEYIEFEEGAFVGSQLNLVSSKISVSTKEITQDYKEIPFNSEPLLEELPILKELLELEPDAKWVLLGILYIYTTLGIELQESVKLLDHLMTIDKKRIKYYKEKKASLLLKHEDFQDERVVLSSNCLSNLPKPHLFVFTRYLDLSNNDLQTLSFLKYLSLKELNLDSNQLTNISGIQTQKQLEKLSVKNNKIVKSGLSDLMNLKLNSLVLDGNPLTDQDISHILGVVLK</sequence>
<accession>A0AAD5UH23</accession>
<name>A0AAD5UH23_9FUNG</name>
<evidence type="ECO:0000256" key="2">
    <source>
        <dbReference type="ARBA" id="ARBA00022602"/>
    </source>
</evidence>
<evidence type="ECO:0000256" key="6">
    <source>
        <dbReference type="RuleBase" id="RU367120"/>
    </source>
</evidence>
<dbReference type="EMBL" id="JADGKB010000067">
    <property type="protein sequence ID" value="KAJ3255385.1"/>
    <property type="molecule type" value="Genomic_DNA"/>
</dbReference>
<dbReference type="PANTHER" id="PTHR11129:SF2">
    <property type="entry name" value="GERANYLGERANYL TRANSFERASE TYPE-2 SUBUNIT ALPHA"/>
    <property type="match status" value="1"/>
</dbReference>
<dbReference type="GO" id="GO:0005968">
    <property type="term" value="C:Rab-protein geranylgeranyltransferase complex"/>
    <property type="evidence" value="ECO:0007669"/>
    <property type="project" value="TreeGrafter"/>
</dbReference>
<dbReference type="Pfam" id="PF01239">
    <property type="entry name" value="PPTA"/>
    <property type="match status" value="4"/>
</dbReference>
<organism evidence="8 9">
    <name type="scientific">Boothiomyces macroporosus</name>
    <dbReference type="NCBI Taxonomy" id="261099"/>
    <lineage>
        <taxon>Eukaryota</taxon>
        <taxon>Fungi</taxon>
        <taxon>Fungi incertae sedis</taxon>
        <taxon>Chytridiomycota</taxon>
        <taxon>Chytridiomycota incertae sedis</taxon>
        <taxon>Chytridiomycetes</taxon>
        <taxon>Rhizophydiales</taxon>
        <taxon>Terramycetaceae</taxon>
        <taxon>Boothiomyces</taxon>
    </lineage>
</organism>
<comment type="function">
    <text evidence="6">Catalyzes the transfer of a geranyl-geranyl moiety from geranyl-geranyl pyrophosphate to cysteines occuring in specific C-terminal amino acid sequences.</text>
</comment>